<reference evidence="1 2" key="1">
    <citation type="submission" date="2023-08" db="EMBL/GenBank/DDBJ databases">
        <title>Whole genome sequencing of Enterococcus.</title>
        <authorList>
            <person name="Kaptchouang Tchatchouang C.D."/>
            <person name="Ateba C.N."/>
        </authorList>
    </citation>
    <scope>NUCLEOTIDE SEQUENCE [LARGE SCALE GENOMIC DNA]</scope>
    <source>
        <strain evidence="1 2">ENT3_CNKT_NWU</strain>
    </source>
</reference>
<evidence type="ECO:0000313" key="2">
    <source>
        <dbReference type="Proteomes" id="UP001238215"/>
    </source>
</evidence>
<keyword evidence="2" id="KW-1185">Reference proteome</keyword>
<proteinExistence type="predicted"/>
<organism evidence="1 2">
    <name type="scientific">Enterococcus lactis</name>
    <dbReference type="NCBI Taxonomy" id="357441"/>
    <lineage>
        <taxon>Bacteria</taxon>
        <taxon>Bacillati</taxon>
        <taxon>Bacillota</taxon>
        <taxon>Bacilli</taxon>
        <taxon>Lactobacillales</taxon>
        <taxon>Enterococcaceae</taxon>
        <taxon>Enterococcus</taxon>
    </lineage>
</organism>
<protein>
    <recommendedName>
        <fullName evidence="3">DNA-binding protein</fullName>
    </recommendedName>
</protein>
<sequence>MKQYTTKDFEEMKQLKKDYEEVGMELTVGVIQRRLRVGLETAKAIYNDLNATEEKDFQ</sequence>
<dbReference type="RefSeq" id="WP_010728476.1">
    <property type="nucleotide sequence ID" value="NZ_JAGPYO010000002.1"/>
</dbReference>
<dbReference type="Proteomes" id="UP001238215">
    <property type="component" value="Unassembled WGS sequence"/>
</dbReference>
<dbReference type="EMBL" id="JAVBZS010000278">
    <property type="protein sequence ID" value="MDP8591557.1"/>
    <property type="molecule type" value="Genomic_DNA"/>
</dbReference>
<name>A0AAJ1STT4_9ENTE</name>
<gene>
    <name evidence="1" type="ORF">RAN64_16600</name>
</gene>
<dbReference type="AlphaFoldDB" id="A0AAJ1STT4"/>
<evidence type="ECO:0000313" key="1">
    <source>
        <dbReference type="EMBL" id="MDP8591557.1"/>
    </source>
</evidence>
<comment type="caution">
    <text evidence="1">The sequence shown here is derived from an EMBL/GenBank/DDBJ whole genome shotgun (WGS) entry which is preliminary data.</text>
</comment>
<evidence type="ECO:0008006" key="3">
    <source>
        <dbReference type="Google" id="ProtNLM"/>
    </source>
</evidence>
<accession>A0AAJ1STT4</accession>